<accession>A0ABR2VR39</accession>
<feature type="transmembrane region" description="Helical" evidence="7">
    <location>
        <begin position="473"/>
        <end position="501"/>
    </location>
</feature>
<feature type="region of interest" description="Disordered" evidence="8">
    <location>
        <begin position="272"/>
        <end position="291"/>
    </location>
</feature>
<comment type="function">
    <text evidence="7">Sodium-phosphate symporter.</text>
</comment>
<feature type="compositionally biased region" description="Basic and acidic residues" evidence="8">
    <location>
        <begin position="274"/>
        <end position="291"/>
    </location>
</feature>
<evidence type="ECO:0000256" key="2">
    <source>
        <dbReference type="ARBA" id="ARBA00022448"/>
    </source>
</evidence>
<comment type="similarity">
    <text evidence="7">Belongs to the inorganic phosphate transporter (PiT) (TC 2.A.20) family.</text>
</comment>
<evidence type="ECO:0000256" key="1">
    <source>
        <dbReference type="ARBA" id="ARBA00004141"/>
    </source>
</evidence>
<dbReference type="PANTHER" id="PTHR11101:SF80">
    <property type="entry name" value="PHOSPHATE TRANSPORTER"/>
    <property type="match status" value="1"/>
</dbReference>
<feature type="transmembrane region" description="Helical" evidence="7">
    <location>
        <begin position="118"/>
        <end position="139"/>
    </location>
</feature>
<keyword evidence="10" id="KW-1185">Reference proteome</keyword>
<dbReference type="PANTHER" id="PTHR11101">
    <property type="entry name" value="PHOSPHATE TRANSPORTER"/>
    <property type="match status" value="1"/>
</dbReference>
<feature type="transmembrane region" description="Helical" evidence="7">
    <location>
        <begin position="86"/>
        <end position="106"/>
    </location>
</feature>
<evidence type="ECO:0000256" key="5">
    <source>
        <dbReference type="ARBA" id="ARBA00022989"/>
    </source>
</evidence>
<reference evidence="9 10" key="1">
    <citation type="submission" date="2023-04" db="EMBL/GenBank/DDBJ databases">
        <title>Genome of Basidiobolus ranarum AG-B5.</title>
        <authorList>
            <person name="Stajich J.E."/>
            <person name="Carter-House D."/>
            <person name="Gryganskyi A."/>
        </authorList>
    </citation>
    <scope>NUCLEOTIDE SEQUENCE [LARGE SCALE GENOMIC DNA]</scope>
    <source>
        <strain evidence="9 10">AG-B5</strain>
    </source>
</reference>
<dbReference type="InterPro" id="IPR001204">
    <property type="entry name" value="Phos_transporter"/>
</dbReference>
<feature type="transmembrane region" description="Helical" evidence="7">
    <location>
        <begin position="6"/>
        <end position="24"/>
    </location>
</feature>
<evidence type="ECO:0000256" key="4">
    <source>
        <dbReference type="ARBA" id="ARBA00022692"/>
    </source>
</evidence>
<keyword evidence="4 7" id="KW-0812">Transmembrane</keyword>
<keyword evidence="5 7" id="KW-1133">Transmembrane helix</keyword>
<proteinExistence type="inferred from homology"/>
<evidence type="ECO:0000256" key="6">
    <source>
        <dbReference type="ARBA" id="ARBA00023136"/>
    </source>
</evidence>
<sequence length="509" mass="55381">MLPHDFTWIFVVCIVFAFLDAYGIGANDVANSFSTSVSSKSLTLGQACTIAIFTEFLGAFLMGSGTAETIKGKIISIKNFQGQPELLMLAMTCALIGSSTWVLFATRNGWPVSTTHSIVGAIMGVGIAAFGTNSVDWSYNGVAKIITSWFISPICAGLVASIIYLITKYGVLKHPNSFERGLIAIPIYFGFTAFINAFYIIYKGSPGLNLASASPAVIWGSTLGITAVVVLFCWFFIRPWLVRKLQKHEDLEWYHIFVIPFLSPRPMKQVFSEEDGKQEKSEKHEISEEEHEKSDGIFERIKAIVLHGVRKDVVNCEGERLQKIHDAAVRYDDNTEYMYSFLQVITASMASFAHGSNDVANAVGPLSTVYHVWSTATVDVSGKTAVPLWVLAMGGVAIDIGLVTYGYNIMRTLGNKITYHSPTRGFSMELGSSLTVLTASKIGLPVSTTHCITGATAAVGLCNGTASSLNWRLIAWCFLSWILTLPCAGLVSGILFSFAAYAPKLILSQ</sequence>
<protein>
    <recommendedName>
        <fullName evidence="7">Phosphate transporter</fullName>
    </recommendedName>
</protein>
<evidence type="ECO:0000313" key="10">
    <source>
        <dbReference type="Proteomes" id="UP001479436"/>
    </source>
</evidence>
<feature type="transmembrane region" description="Helical" evidence="7">
    <location>
        <begin position="178"/>
        <end position="202"/>
    </location>
</feature>
<gene>
    <name evidence="9" type="ORF">K7432_013524</name>
</gene>
<name>A0ABR2VR39_9FUNG</name>
<evidence type="ECO:0000256" key="7">
    <source>
        <dbReference type="RuleBase" id="RU363058"/>
    </source>
</evidence>
<keyword evidence="3 7" id="KW-0592">Phosphate transport</keyword>
<comment type="subcellular location">
    <subcellularLocation>
        <location evidence="1 7">Membrane</location>
        <topology evidence="1 7">Multi-pass membrane protein</topology>
    </subcellularLocation>
</comment>
<feature type="transmembrane region" description="Helical" evidence="7">
    <location>
        <begin position="145"/>
        <end position="166"/>
    </location>
</feature>
<dbReference type="EMBL" id="JASJQH010008229">
    <property type="protein sequence ID" value="KAK9694204.1"/>
    <property type="molecule type" value="Genomic_DNA"/>
</dbReference>
<dbReference type="Pfam" id="PF01384">
    <property type="entry name" value="PHO4"/>
    <property type="match status" value="1"/>
</dbReference>
<dbReference type="Proteomes" id="UP001479436">
    <property type="component" value="Unassembled WGS sequence"/>
</dbReference>
<keyword evidence="6 7" id="KW-0472">Membrane</keyword>
<evidence type="ECO:0000313" key="9">
    <source>
        <dbReference type="EMBL" id="KAK9694204.1"/>
    </source>
</evidence>
<comment type="caution">
    <text evidence="9">The sequence shown here is derived from an EMBL/GenBank/DDBJ whole genome shotgun (WGS) entry which is preliminary data.</text>
</comment>
<feature type="transmembrane region" description="Helical" evidence="7">
    <location>
        <begin position="217"/>
        <end position="237"/>
    </location>
</feature>
<organism evidence="9 10">
    <name type="scientific">Basidiobolus ranarum</name>
    <dbReference type="NCBI Taxonomy" id="34480"/>
    <lineage>
        <taxon>Eukaryota</taxon>
        <taxon>Fungi</taxon>
        <taxon>Fungi incertae sedis</taxon>
        <taxon>Zoopagomycota</taxon>
        <taxon>Entomophthoromycotina</taxon>
        <taxon>Basidiobolomycetes</taxon>
        <taxon>Basidiobolales</taxon>
        <taxon>Basidiobolaceae</taxon>
        <taxon>Basidiobolus</taxon>
    </lineage>
</organism>
<feature type="transmembrane region" description="Helical" evidence="7">
    <location>
        <begin position="388"/>
        <end position="407"/>
    </location>
</feature>
<evidence type="ECO:0000256" key="3">
    <source>
        <dbReference type="ARBA" id="ARBA00022592"/>
    </source>
</evidence>
<keyword evidence="2 7" id="KW-0813">Transport</keyword>
<evidence type="ECO:0000256" key="8">
    <source>
        <dbReference type="SAM" id="MobiDB-lite"/>
    </source>
</evidence>